<dbReference type="PANTHER" id="PTHR13947">
    <property type="entry name" value="GNAT FAMILY N-ACETYLTRANSFERASE"/>
    <property type="match status" value="1"/>
</dbReference>
<keyword evidence="3" id="KW-0687">Ribonucleoprotein</keyword>
<dbReference type="InterPro" id="IPR050769">
    <property type="entry name" value="NAT_camello-type"/>
</dbReference>
<evidence type="ECO:0000259" key="2">
    <source>
        <dbReference type="PROSITE" id="PS51186"/>
    </source>
</evidence>
<dbReference type="SUPFAM" id="SSF55729">
    <property type="entry name" value="Acyl-CoA N-acyltransferases (Nat)"/>
    <property type="match status" value="1"/>
</dbReference>
<keyword evidence="3" id="KW-0689">Ribosomal protein</keyword>
<keyword evidence="1" id="KW-0808">Transferase</keyword>
<reference evidence="3 4" key="1">
    <citation type="submission" date="2019-03" db="EMBL/GenBank/DDBJ databases">
        <title>Genomic Encyclopedia of Type Strains, Phase IV (KMG-IV): sequencing the most valuable type-strain genomes for metagenomic binning, comparative biology and taxonomic classification.</title>
        <authorList>
            <person name="Goeker M."/>
        </authorList>
    </citation>
    <scope>NUCLEOTIDE SEQUENCE [LARGE SCALE GENOMIC DNA]</scope>
    <source>
        <strain evidence="3 4">DSM 100059</strain>
    </source>
</reference>
<dbReference type="Gene3D" id="3.40.630.30">
    <property type="match status" value="1"/>
</dbReference>
<dbReference type="Pfam" id="PF13673">
    <property type="entry name" value="Acetyltransf_10"/>
    <property type="match status" value="1"/>
</dbReference>
<gene>
    <name evidence="3" type="ORF">EDB95_0396</name>
</gene>
<proteinExistence type="predicted"/>
<dbReference type="InterPro" id="IPR000182">
    <property type="entry name" value="GNAT_dom"/>
</dbReference>
<accession>A0A4R8DQ14</accession>
<name>A0A4R8DQ14_9BACT</name>
<dbReference type="RefSeq" id="WP_133990039.1">
    <property type="nucleotide sequence ID" value="NZ_SODV01000001.1"/>
</dbReference>
<dbReference type="InterPro" id="IPR016181">
    <property type="entry name" value="Acyl_CoA_acyltransferase"/>
</dbReference>
<dbReference type="GO" id="GO:0008080">
    <property type="term" value="F:N-acetyltransferase activity"/>
    <property type="evidence" value="ECO:0007669"/>
    <property type="project" value="InterPro"/>
</dbReference>
<sequence>MALRIIEHGSGDYRQMVELRDEILRRPLGLTFSKEELAAEVKDILVAAFEEEQLVACCLLSPQNKDIVRLRQMAVSSEVQGKGVGKALILFAETVSRDHGFIKITMHARATAVGFYEKMGYKISGPEFVEVTLPHYIMEKPLL</sequence>
<dbReference type="OrthoDB" id="2352823at2"/>
<dbReference type="CDD" id="cd04301">
    <property type="entry name" value="NAT_SF"/>
    <property type="match status" value="1"/>
</dbReference>
<dbReference type="PROSITE" id="PS51186">
    <property type="entry name" value="GNAT"/>
    <property type="match status" value="1"/>
</dbReference>
<organism evidence="3 4">
    <name type="scientific">Dinghuibacter silviterrae</name>
    <dbReference type="NCBI Taxonomy" id="1539049"/>
    <lineage>
        <taxon>Bacteria</taxon>
        <taxon>Pseudomonadati</taxon>
        <taxon>Bacteroidota</taxon>
        <taxon>Chitinophagia</taxon>
        <taxon>Chitinophagales</taxon>
        <taxon>Chitinophagaceae</taxon>
        <taxon>Dinghuibacter</taxon>
    </lineage>
</organism>
<dbReference type="Proteomes" id="UP000294498">
    <property type="component" value="Unassembled WGS sequence"/>
</dbReference>
<dbReference type="GO" id="GO:0005840">
    <property type="term" value="C:ribosome"/>
    <property type="evidence" value="ECO:0007669"/>
    <property type="project" value="UniProtKB-KW"/>
</dbReference>
<dbReference type="AlphaFoldDB" id="A0A4R8DQ14"/>
<dbReference type="PANTHER" id="PTHR13947:SF37">
    <property type="entry name" value="LD18367P"/>
    <property type="match status" value="1"/>
</dbReference>
<comment type="caution">
    <text evidence="3">The sequence shown here is derived from an EMBL/GenBank/DDBJ whole genome shotgun (WGS) entry which is preliminary data.</text>
</comment>
<feature type="domain" description="N-acetyltransferase" evidence="2">
    <location>
        <begin position="1"/>
        <end position="143"/>
    </location>
</feature>
<protein>
    <submittedName>
        <fullName evidence="3">Ribosomal protein S18 acetylase RimI-like enzyme</fullName>
    </submittedName>
</protein>
<evidence type="ECO:0000313" key="4">
    <source>
        <dbReference type="Proteomes" id="UP000294498"/>
    </source>
</evidence>
<dbReference type="EMBL" id="SODV01000001">
    <property type="protein sequence ID" value="TDW99386.1"/>
    <property type="molecule type" value="Genomic_DNA"/>
</dbReference>
<evidence type="ECO:0000256" key="1">
    <source>
        <dbReference type="ARBA" id="ARBA00022679"/>
    </source>
</evidence>
<keyword evidence="4" id="KW-1185">Reference proteome</keyword>
<evidence type="ECO:0000313" key="3">
    <source>
        <dbReference type="EMBL" id="TDW99386.1"/>
    </source>
</evidence>